<dbReference type="EMBL" id="WHUW01000043">
    <property type="protein sequence ID" value="KAF8432107.1"/>
    <property type="molecule type" value="Genomic_DNA"/>
</dbReference>
<gene>
    <name evidence="2" type="ORF">L210DRAFT_984240</name>
</gene>
<accession>A0AAD4BIP9</accession>
<name>A0AAD4BIP9_BOLED</name>
<dbReference type="AlphaFoldDB" id="A0AAD4BIP9"/>
<sequence>MGGCALKVHSPAAQLDPALPLRADAGLQDAPSQVEDAGSSILGHDLISQSALLLAAHEAHEEAPVIPSATGLSRPVILSPSLSSCVPARDFDSVPSAVGSSCSILPSLSHSLLVLPSDLEACAETLSAPSVSPPTCVEAPSIPSPVGPSHSIISPSPHRALLSVLSPEAHAGTLSVPSALPSAREEPPSIPSAAGPSHLLLEVLVSEACTQTLSAEHNADAGPSVLPMVMSVQSNPHLPESSSAPVARSCTSLPVHCRDDDLIPLVHHQAAQRAENGVIVFAWTEVLAQLSTSFKMRYHHLYDEWIGFNVLDSIQLKDWDAHVLLVKVAHVHNCLHLDCHLKTRSPPAVHHRPGCVQQLPCAEPHHCPSVISLIDSSPFPEASHNHAVNFKAKGKWCACDPASPSTTSEDSMSDSDSSTIVIPFKHPHTPPHRDNSKCKGKHCAPDSAPPSPTSKASDSNLSSAIVPPSKWPWKWALLSTAPSVPNPIVASGVYIQSNGNSEDHPIEVDQVLHWPVDFFVCDIAEGFRHCLDAAKRHNNVSAMFHNFFGVPFMSSTFCGNHRIFYFQGNAQLLQECISSGRTDKGTWVSFLEHAKRPGRM</sequence>
<evidence type="ECO:0000256" key="1">
    <source>
        <dbReference type="SAM" id="MobiDB-lite"/>
    </source>
</evidence>
<keyword evidence="3" id="KW-1185">Reference proteome</keyword>
<dbReference type="Proteomes" id="UP001194468">
    <property type="component" value="Unassembled WGS sequence"/>
</dbReference>
<proteinExistence type="predicted"/>
<reference evidence="2" key="2">
    <citation type="journal article" date="2020" name="Nat. Commun.">
        <title>Large-scale genome sequencing of mycorrhizal fungi provides insights into the early evolution of symbiotic traits.</title>
        <authorList>
            <person name="Miyauchi S."/>
            <person name="Kiss E."/>
            <person name="Kuo A."/>
            <person name="Drula E."/>
            <person name="Kohler A."/>
            <person name="Sanchez-Garcia M."/>
            <person name="Morin E."/>
            <person name="Andreopoulos B."/>
            <person name="Barry K.W."/>
            <person name="Bonito G."/>
            <person name="Buee M."/>
            <person name="Carver A."/>
            <person name="Chen C."/>
            <person name="Cichocki N."/>
            <person name="Clum A."/>
            <person name="Culley D."/>
            <person name="Crous P.W."/>
            <person name="Fauchery L."/>
            <person name="Girlanda M."/>
            <person name="Hayes R.D."/>
            <person name="Keri Z."/>
            <person name="LaButti K."/>
            <person name="Lipzen A."/>
            <person name="Lombard V."/>
            <person name="Magnuson J."/>
            <person name="Maillard F."/>
            <person name="Murat C."/>
            <person name="Nolan M."/>
            <person name="Ohm R.A."/>
            <person name="Pangilinan J."/>
            <person name="Pereira M.F."/>
            <person name="Perotto S."/>
            <person name="Peter M."/>
            <person name="Pfister S."/>
            <person name="Riley R."/>
            <person name="Sitrit Y."/>
            <person name="Stielow J.B."/>
            <person name="Szollosi G."/>
            <person name="Zifcakova L."/>
            <person name="Stursova M."/>
            <person name="Spatafora J.W."/>
            <person name="Tedersoo L."/>
            <person name="Vaario L.M."/>
            <person name="Yamada A."/>
            <person name="Yan M."/>
            <person name="Wang P."/>
            <person name="Xu J."/>
            <person name="Bruns T."/>
            <person name="Baldrian P."/>
            <person name="Vilgalys R."/>
            <person name="Dunand C."/>
            <person name="Henrissat B."/>
            <person name="Grigoriev I.V."/>
            <person name="Hibbett D."/>
            <person name="Nagy L.G."/>
            <person name="Martin F.M."/>
        </authorList>
    </citation>
    <scope>NUCLEOTIDE SEQUENCE</scope>
    <source>
        <strain evidence="2">BED1</strain>
    </source>
</reference>
<evidence type="ECO:0000313" key="2">
    <source>
        <dbReference type="EMBL" id="KAF8432107.1"/>
    </source>
</evidence>
<protein>
    <submittedName>
        <fullName evidence="2">Uncharacterized protein</fullName>
    </submittedName>
</protein>
<reference evidence="2" key="1">
    <citation type="submission" date="2019-10" db="EMBL/GenBank/DDBJ databases">
        <authorList>
            <consortium name="DOE Joint Genome Institute"/>
            <person name="Kuo A."/>
            <person name="Miyauchi S."/>
            <person name="Kiss E."/>
            <person name="Drula E."/>
            <person name="Kohler A."/>
            <person name="Sanchez-Garcia M."/>
            <person name="Andreopoulos B."/>
            <person name="Barry K.W."/>
            <person name="Bonito G."/>
            <person name="Buee M."/>
            <person name="Carver A."/>
            <person name="Chen C."/>
            <person name="Cichocki N."/>
            <person name="Clum A."/>
            <person name="Culley D."/>
            <person name="Crous P.W."/>
            <person name="Fauchery L."/>
            <person name="Girlanda M."/>
            <person name="Hayes R."/>
            <person name="Keri Z."/>
            <person name="LaButti K."/>
            <person name="Lipzen A."/>
            <person name="Lombard V."/>
            <person name="Magnuson J."/>
            <person name="Maillard F."/>
            <person name="Morin E."/>
            <person name="Murat C."/>
            <person name="Nolan M."/>
            <person name="Ohm R."/>
            <person name="Pangilinan J."/>
            <person name="Pereira M."/>
            <person name="Perotto S."/>
            <person name="Peter M."/>
            <person name="Riley R."/>
            <person name="Sitrit Y."/>
            <person name="Stielow B."/>
            <person name="Szollosi G."/>
            <person name="Zifcakova L."/>
            <person name="Stursova M."/>
            <person name="Spatafora J.W."/>
            <person name="Tedersoo L."/>
            <person name="Vaario L.-M."/>
            <person name="Yamada A."/>
            <person name="Yan M."/>
            <person name="Wang P."/>
            <person name="Xu J."/>
            <person name="Bruns T."/>
            <person name="Baldrian P."/>
            <person name="Vilgalys R."/>
            <person name="Henrissat B."/>
            <person name="Grigoriev I.V."/>
            <person name="Hibbett D."/>
            <person name="Nagy L.G."/>
            <person name="Martin F.M."/>
        </authorList>
    </citation>
    <scope>NUCLEOTIDE SEQUENCE</scope>
    <source>
        <strain evidence="2">BED1</strain>
    </source>
</reference>
<evidence type="ECO:0000313" key="3">
    <source>
        <dbReference type="Proteomes" id="UP001194468"/>
    </source>
</evidence>
<feature type="region of interest" description="Disordered" evidence="1">
    <location>
        <begin position="404"/>
        <end position="461"/>
    </location>
</feature>
<organism evidence="2 3">
    <name type="scientific">Boletus edulis BED1</name>
    <dbReference type="NCBI Taxonomy" id="1328754"/>
    <lineage>
        <taxon>Eukaryota</taxon>
        <taxon>Fungi</taxon>
        <taxon>Dikarya</taxon>
        <taxon>Basidiomycota</taxon>
        <taxon>Agaricomycotina</taxon>
        <taxon>Agaricomycetes</taxon>
        <taxon>Agaricomycetidae</taxon>
        <taxon>Boletales</taxon>
        <taxon>Boletineae</taxon>
        <taxon>Boletaceae</taxon>
        <taxon>Boletoideae</taxon>
        <taxon>Boletus</taxon>
    </lineage>
</organism>
<comment type="caution">
    <text evidence="2">The sequence shown here is derived from an EMBL/GenBank/DDBJ whole genome shotgun (WGS) entry which is preliminary data.</text>
</comment>
<feature type="compositionally biased region" description="Low complexity" evidence="1">
    <location>
        <begin position="404"/>
        <end position="419"/>
    </location>
</feature>